<dbReference type="EMBL" id="HBKQ01056130">
    <property type="protein sequence ID" value="CAE2282519.1"/>
    <property type="molecule type" value="Transcribed_RNA"/>
</dbReference>
<protein>
    <recommendedName>
        <fullName evidence="2">S-adenosylmethionine-dependent methyltransferase domain-containing protein</fullName>
    </recommendedName>
</protein>
<evidence type="ECO:0008006" key="2">
    <source>
        <dbReference type="Google" id="ProtNLM"/>
    </source>
</evidence>
<dbReference type="PANTHER" id="PTHR42873">
    <property type="entry name" value="RIBOSOMAL RNA LARGE SUBUNIT METHYLTRANSFERASE"/>
    <property type="match status" value="1"/>
</dbReference>
<name>A0A7S4K494_9STRA</name>
<organism evidence="1">
    <name type="scientific">Odontella aurita</name>
    <dbReference type="NCBI Taxonomy" id="265563"/>
    <lineage>
        <taxon>Eukaryota</taxon>
        <taxon>Sar</taxon>
        <taxon>Stramenopiles</taxon>
        <taxon>Ochrophyta</taxon>
        <taxon>Bacillariophyta</taxon>
        <taxon>Mediophyceae</taxon>
        <taxon>Biddulphiophycidae</taxon>
        <taxon>Eupodiscales</taxon>
        <taxon>Odontellaceae</taxon>
        <taxon>Odontella</taxon>
    </lineage>
</organism>
<dbReference type="AlphaFoldDB" id="A0A7S4K494"/>
<sequence>MASASARGDEWDVVVLDPPKLAPSASSLDRASRKYRSLNRDAARLLHSTNGGILITCTCSGAMTQRDGGDYFLRTVREGATSAGRAVRLLRVAGAASCHALDVAAFPAGDYLTAATFHVGPAE</sequence>
<dbReference type="InterPro" id="IPR029063">
    <property type="entry name" value="SAM-dependent_MTases_sf"/>
</dbReference>
<dbReference type="SUPFAM" id="SSF53335">
    <property type="entry name" value="S-adenosyl-L-methionine-dependent methyltransferases"/>
    <property type="match status" value="1"/>
</dbReference>
<dbReference type="Gene3D" id="3.40.50.150">
    <property type="entry name" value="Vaccinia Virus protein VP39"/>
    <property type="match status" value="1"/>
</dbReference>
<proteinExistence type="predicted"/>
<gene>
    <name evidence="1" type="ORF">OAUR00152_LOCUS38447</name>
</gene>
<accession>A0A7S4K494</accession>
<evidence type="ECO:0000313" key="1">
    <source>
        <dbReference type="EMBL" id="CAE2282519.1"/>
    </source>
</evidence>
<dbReference type="PANTHER" id="PTHR42873:SF1">
    <property type="entry name" value="S-ADENOSYLMETHIONINE-DEPENDENT METHYLTRANSFERASE DOMAIN-CONTAINING PROTEIN"/>
    <property type="match status" value="1"/>
</dbReference>
<reference evidence="1" key="1">
    <citation type="submission" date="2021-01" db="EMBL/GenBank/DDBJ databases">
        <authorList>
            <person name="Corre E."/>
            <person name="Pelletier E."/>
            <person name="Niang G."/>
            <person name="Scheremetjew M."/>
            <person name="Finn R."/>
            <person name="Kale V."/>
            <person name="Holt S."/>
            <person name="Cochrane G."/>
            <person name="Meng A."/>
            <person name="Brown T."/>
            <person name="Cohen L."/>
        </authorList>
    </citation>
    <scope>NUCLEOTIDE SEQUENCE</scope>
    <source>
        <strain evidence="1">Isolate 1302-5</strain>
    </source>
</reference>